<proteinExistence type="predicted"/>
<dbReference type="PANTHER" id="PTHR37024:SF5">
    <property type="entry name" value="IMPA N-TERMINAL DOMAIN-CONTAINING PROTEIN"/>
    <property type="match status" value="1"/>
</dbReference>
<reference evidence="1 2" key="1">
    <citation type="submission" date="2018-06" db="EMBL/GenBank/DDBJ databases">
        <authorList>
            <consortium name="Pathogen Informatics"/>
            <person name="Doyle S."/>
        </authorList>
    </citation>
    <scope>NUCLEOTIDE SEQUENCE [LARGE SCALE GENOMIC DNA]</scope>
    <source>
        <strain evidence="1 2">NCTC8009</strain>
    </source>
</reference>
<dbReference type="Pfam" id="PF16989">
    <property type="entry name" value="T6SS_VasJ"/>
    <property type="match status" value="1"/>
</dbReference>
<accession>A0A2X3K6D1</accession>
<dbReference type="AlphaFoldDB" id="A0A2X3K6D1"/>
<gene>
    <name evidence="1" type="ORF">NCTC8009_02424</name>
</gene>
<sequence length="299" mass="34228">MLARYLNEQPQGWLSAHRLMKTLRWDTVHELPPDVDGKTRLAPPRTESRNQLKRLYAQQNWTELLEQADLMFSTGVSHFWLDIQWYLHQALTKAGAPWDRWTAVIRQDLALLLERLPGLENLAWNDDTPFADEVTRNWIAQQVMMREDGAWLAGKAAVPTDDATNDVLALEPEALEMADSQGVEAALGWIQTRPGITTARQRLLLRLLMARVAEQYGKNEMALLLLEELDTAAQGLTLTQWEPDLLFEVKARQLKLLRLRAHRYADKALLNRKMEILLGTLVTIDPVRAAVLCDTQHKD</sequence>
<name>A0A2X3K6D1_ECOLX</name>
<dbReference type="NCBIfam" id="TIGR03362">
    <property type="entry name" value="VI_chp_7"/>
    <property type="match status" value="1"/>
</dbReference>
<dbReference type="EMBL" id="UARW01000010">
    <property type="protein sequence ID" value="SQD01985.1"/>
    <property type="molecule type" value="Genomic_DNA"/>
</dbReference>
<evidence type="ECO:0000313" key="1">
    <source>
        <dbReference type="EMBL" id="SQD01985.1"/>
    </source>
</evidence>
<dbReference type="PANTHER" id="PTHR37024">
    <property type="entry name" value="TYPE VI SECRETION SYSTEM DUF2094 AND IMPA-RELATED DOMAIN PROTEIN"/>
    <property type="match status" value="1"/>
</dbReference>
<protein>
    <submittedName>
        <fullName evidence="1">Type VI secretion-associated protein</fullName>
    </submittedName>
</protein>
<dbReference type="Proteomes" id="UP000250991">
    <property type="component" value="Unassembled WGS sequence"/>
</dbReference>
<evidence type="ECO:0000313" key="2">
    <source>
        <dbReference type="Proteomes" id="UP000250991"/>
    </source>
</evidence>
<dbReference type="InterPro" id="IPR017739">
    <property type="entry name" value="T6SS-assoc_VCA0119"/>
</dbReference>
<organism evidence="1 2">
    <name type="scientific">Escherichia coli</name>
    <dbReference type="NCBI Taxonomy" id="562"/>
    <lineage>
        <taxon>Bacteria</taxon>
        <taxon>Pseudomonadati</taxon>
        <taxon>Pseudomonadota</taxon>
        <taxon>Gammaproteobacteria</taxon>
        <taxon>Enterobacterales</taxon>
        <taxon>Enterobacteriaceae</taxon>
        <taxon>Escherichia</taxon>
    </lineage>
</organism>